<keyword evidence="1" id="KW-0472">Membrane</keyword>
<protein>
    <submittedName>
        <fullName evidence="2">Uncharacterized protein</fullName>
    </submittedName>
</protein>
<evidence type="ECO:0000256" key="1">
    <source>
        <dbReference type="SAM" id="Phobius"/>
    </source>
</evidence>
<proteinExistence type="predicted"/>
<feature type="transmembrane region" description="Helical" evidence="1">
    <location>
        <begin position="6"/>
        <end position="24"/>
    </location>
</feature>
<keyword evidence="1" id="KW-0812">Transmembrane</keyword>
<name>A0ABS7AU16_9CLOT</name>
<dbReference type="EMBL" id="JAHXPT010000012">
    <property type="protein sequence ID" value="MBW6411256.1"/>
    <property type="molecule type" value="Genomic_DNA"/>
</dbReference>
<keyword evidence="1" id="KW-1133">Transmembrane helix</keyword>
<evidence type="ECO:0000313" key="3">
    <source>
        <dbReference type="Proteomes" id="UP001519921"/>
    </source>
</evidence>
<reference evidence="2 3" key="1">
    <citation type="submission" date="2021-07" db="EMBL/GenBank/DDBJ databases">
        <title>Clostridium weizhouense sp. nov., an anaerobic bacterium isolated from activated sludge of Petroleum wastewater.</title>
        <authorList>
            <person name="Li Q."/>
        </authorList>
    </citation>
    <scope>NUCLEOTIDE SEQUENCE [LARGE SCALE GENOMIC DNA]</scope>
    <source>
        <strain evidence="2 3">YB-6</strain>
    </source>
</reference>
<keyword evidence="3" id="KW-1185">Reference proteome</keyword>
<feature type="transmembrane region" description="Helical" evidence="1">
    <location>
        <begin position="61"/>
        <end position="80"/>
    </location>
</feature>
<dbReference type="Proteomes" id="UP001519921">
    <property type="component" value="Unassembled WGS sequence"/>
</dbReference>
<comment type="caution">
    <text evidence="2">The sequence shown here is derived from an EMBL/GenBank/DDBJ whole genome shotgun (WGS) entry which is preliminary data.</text>
</comment>
<feature type="transmembrane region" description="Helical" evidence="1">
    <location>
        <begin position="36"/>
        <end position="55"/>
    </location>
</feature>
<gene>
    <name evidence="2" type="ORF">KYD98_14275</name>
</gene>
<dbReference type="RefSeq" id="WP_219780718.1">
    <property type="nucleotide sequence ID" value="NZ_JAHXPT010000012.1"/>
</dbReference>
<organism evidence="2 3">
    <name type="scientific">Clostridium weizhouense</name>
    <dbReference type="NCBI Taxonomy" id="2859781"/>
    <lineage>
        <taxon>Bacteria</taxon>
        <taxon>Bacillati</taxon>
        <taxon>Bacillota</taxon>
        <taxon>Clostridia</taxon>
        <taxon>Eubacteriales</taxon>
        <taxon>Clostridiaceae</taxon>
        <taxon>Clostridium</taxon>
    </lineage>
</organism>
<sequence>MGILMTILSFLATLVIVLGIYWVCKKFVFKKVVINKWIALAISIVLFMVQLFLPIVRQIPVLQIILSLISVIFFLWFMYIERTGGAKGKEKKIVIKPKAKPNRVKHLNKQENKKK</sequence>
<accession>A0ABS7AU16</accession>
<evidence type="ECO:0000313" key="2">
    <source>
        <dbReference type="EMBL" id="MBW6411256.1"/>
    </source>
</evidence>